<evidence type="ECO:0000313" key="1">
    <source>
        <dbReference type="EMBL" id="KAK7685373.1"/>
    </source>
</evidence>
<proteinExistence type="predicted"/>
<dbReference type="AlphaFoldDB" id="A0AAW0FUV2"/>
<evidence type="ECO:0000313" key="2">
    <source>
        <dbReference type="Proteomes" id="UP001385951"/>
    </source>
</evidence>
<keyword evidence="2" id="KW-1185">Reference proteome</keyword>
<accession>A0AAW0FUV2</accession>
<sequence length="270" mass="30566">MSEEGSAKGRKRKRSIQDVPINMNKMRKMLETFKTLKDELYDIDETEIELGSVKQHLDSLETILRGAKKPKLNFSSLTLKDLTEIGVGDGLLDIDLEVISGRVSAKMQEPMFQAACTDLSREMVDIYTHVNMQYEAGARMILDAVFKALWKLQEVPKTLDHEGITVSLIPEFKLPKEGVKITNGEYEVWLSGSVDYCVTRYLATERNMELVLKLNSNTTESRLRIALNLTDHQLFLVEAKHAGRTSLEDYVPKAVGQALALCTFLRHDVM</sequence>
<organism evidence="1 2">
    <name type="scientific">Cerrena zonata</name>
    <dbReference type="NCBI Taxonomy" id="2478898"/>
    <lineage>
        <taxon>Eukaryota</taxon>
        <taxon>Fungi</taxon>
        <taxon>Dikarya</taxon>
        <taxon>Basidiomycota</taxon>
        <taxon>Agaricomycotina</taxon>
        <taxon>Agaricomycetes</taxon>
        <taxon>Polyporales</taxon>
        <taxon>Cerrenaceae</taxon>
        <taxon>Cerrena</taxon>
    </lineage>
</organism>
<dbReference type="EMBL" id="JASBNA010000020">
    <property type="protein sequence ID" value="KAK7685373.1"/>
    <property type="molecule type" value="Genomic_DNA"/>
</dbReference>
<dbReference type="Proteomes" id="UP001385951">
    <property type="component" value="Unassembled WGS sequence"/>
</dbReference>
<protein>
    <submittedName>
        <fullName evidence="1">Uncharacterized protein</fullName>
    </submittedName>
</protein>
<comment type="caution">
    <text evidence="1">The sequence shown here is derived from an EMBL/GenBank/DDBJ whole genome shotgun (WGS) entry which is preliminary data.</text>
</comment>
<name>A0AAW0FUV2_9APHY</name>
<gene>
    <name evidence="1" type="ORF">QCA50_011235</name>
</gene>
<reference evidence="1 2" key="1">
    <citation type="submission" date="2022-09" db="EMBL/GenBank/DDBJ databases">
        <authorList>
            <person name="Palmer J.M."/>
        </authorList>
    </citation>
    <scope>NUCLEOTIDE SEQUENCE [LARGE SCALE GENOMIC DNA]</scope>
    <source>
        <strain evidence="1 2">DSM 7382</strain>
    </source>
</reference>